<evidence type="ECO:0000313" key="2">
    <source>
        <dbReference type="Proteomes" id="UP000004105"/>
    </source>
</evidence>
<organism evidence="1 2">
    <name type="scientific">Neisseria bacilliformis ATCC BAA-1200</name>
    <dbReference type="NCBI Taxonomy" id="888742"/>
    <lineage>
        <taxon>Bacteria</taxon>
        <taxon>Pseudomonadati</taxon>
        <taxon>Pseudomonadota</taxon>
        <taxon>Betaproteobacteria</taxon>
        <taxon>Neisseriales</taxon>
        <taxon>Neisseriaceae</taxon>
        <taxon>Neisseria</taxon>
    </lineage>
</organism>
<proteinExistence type="predicted"/>
<dbReference type="HOGENOM" id="CLU_2480123_0_0_4"/>
<reference evidence="1 2" key="1">
    <citation type="submission" date="2011-02" db="EMBL/GenBank/DDBJ databases">
        <authorList>
            <person name="Muzny D."/>
            <person name="Qin X."/>
            <person name="Deng J."/>
            <person name="Jiang H."/>
            <person name="Liu Y."/>
            <person name="Qu J."/>
            <person name="Song X.-Z."/>
            <person name="Zhang L."/>
            <person name="Thornton R."/>
            <person name="Coyle M."/>
            <person name="Francisco L."/>
            <person name="Jackson L."/>
            <person name="Javaid M."/>
            <person name="Korchina V."/>
            <person name="Kovar C."/>
            <person name="Mata R."/>
            <person name="Mathew T."/>
            <person name="Ngo R."/>
            <person name="Nguyen L."/>
            <person name="Nguyen N."/>
            <person name="Okwuonu G."/>
            <person name="Ongeri F."/>
            <person name="Pham C."/>
            <person name="Simmons D."/>
            <person name="Wilczek-Boney K."/>
            <person name="Hale W."/>
            <person name="Jakkamsetti A."/>
            <person name="Pham P."/>
            <person name="Ruth R."/>
            <person name="San Lucas F."/>
            <person name="Warren J."/>
            <person name="Zhang J."/>
            <person name="Zhao Z."/>
            <person name="Zhou C."/>
            <person name="Zhu D."/>
            <person name="Lee S."/>
            <person name="Bess C."/>
            <person name="Blankenburg K."/>
            <person name="Forbes L."/>
            <person name="Fu Q."/>
            <person name="Gubbala S."/>
            <person name="Hirani K."/>
            <person name="Jayaseelan J.C."/>
            <person name="Lara F."/>
            <person name="Munidasa M."/>
            <person name="Palculict T."/>
            <person name="Patil S."/>
            <person name="Pu L.-L."/>
            <person name="Saada N."/>
            <person name="Tang L."/>
            <person name="Weissenberger G."/>
            <person name="Zhu Y."/>
            <person name="Hemphill L."/>
            <person name="Shang Y."/>
            <person name="Youmans B."/>
            <person name="Ayvaz T."/>
            <person name="Ross M."/>
            <person name="Santibanez J."/>
            <person name="Aqrawi P."/>
            <person name="Gross S."/>
            <person name="Joshi V."/>
            <person name="Fowler G."/>
            <person name="Nazareth L."/>
            <person name="Reid J."/>
            <person name="Worley K."/>
            <person name="Petrosino J."/>
            <person name="Highlander S."/>
            <person name="Gibbs R."/>
        </authorList>
    </citation>
    <scope>NUCLEOTIDE SEQUENCE [LARGE SCALE GENOMIC DNA]</scope>
    <source>
        <strain evidence="1 2">ATCC BAA-1200</strain>
    </source>
</reference>
<protein>
    <submittedName>
        <fullName evidence="1">Uncharacterized protein</fullName>
    </submittedName>
</protein>
<gene>
    <name evidence="1" type="ORF">HMPREF9123_2139</name>
</gene>
<keyword evidence="2" id="KW-1185">Reference proteome</keyword>
<name>F2BEI3_9NEIS</name>
<comment type="caution">
    <text evidence="1">The sequence shown here is derived from an EMBL/GenBank/DDBJ whole genome shotgun (WGS) entry which is preliminary data.</text>
</comment>
<dbReference type="AlphaFoldDB" id="F2BEI3"/>
<dbReference type="Proteomes" id="UP000004105">
    <property type="component" value="Unassembled WGS sequence"/>
</dbReference>
<evidence type="ECO:0000313" key="1">
    <source>
        <dbReference type="EMBL" id="EGF09888.1"/>
    </source>
</evidence>
<dbReference type="EMBL" id="AFAY01000046">
    <property type="protein sequence ID" value="EGF09888.1"/>
    <property type="molecule type" value="Genomic_DNA"/>
</dbReference>
<sequence length="87" mass="9385">MGTKQTGRLKTAFQTACSPSDPFRTQGRVCGAATHAVYVANVGYAAPKRHTRSMPHNQSARFPKNQTACVAAPHTLPNGRLFPFQTA</sequence>
<accession>F2BEI3</accession>